<dbReference type="EC" id="2.7.13.3" evidence="3"/>
<dbReference type="OrthoDB" id="9763461at2"/>
<dbReference type="AlphaFoldDB" id="A0A0V7ZBL1"/>
<dbReference type="Pfam" id="PF02518">
    <property type="entry name" value="HATPase_c"/>
    <property type="match status" value="1"/>
</dbReference>
<dbReference type="InterPro" id="IPR003661">
    <property type="entry name" value="HisK_dim/P_dom"/>
</dbReference>
<dbReference type="SUPFAM" id="SSF158472">
    <property type="entry name" value="HAMP domain-like"/>
    <property type="match status" value="1"/>
</dbReference>
<keyword evidence="5" id="KW-0808">Transferase</keyword>
<dbReference type="EMBL" id="LMTZ01000168">
    <property type="protein sequence ID" value="KST61911.1"/>
    <property type="molecule type" value="Genomic_DNA"/>
</dbReference>
<keyword evidence="8 12" id="KW-1133">Transmembrane helix</keyword>
<dbReference type="PROSITE" id="PS50885">
    <property type="entry name" value="HAMP"/>
    <property type="match status" value="1"/>
</dbReference>
<organism evidence="15 16">
    <name type="scientific">Mastigocoleus testarum BC008</name>
    <dbReference type="NCBI Taxonomy" id="371196"/>
    <lineage>
        <taxon>Bacteria</taxon>
        <taxon>Bacillati</taxon>
        <taxon>Cyanobacteriota</taxon>
        <taxon>Cyanophyceae</taxon>
        <taxon>Nostocales</taxon>
        <taxon>Hapalosiphonaceae</taxon>
        <taxon>Mastigocoleus</taxon>
    </lineage>
</organism>
<dbReference type="GO" id="GO:0000155">
    <property type="term" value="F:phosphorelay sensor kinase activity"/>
    <property type="evidence" value="ECO:0007669"/>
    <property type="project" value="InterPro"/>
</dbReference>
<comment type="caution">
    <text evidence="15">The sequence shown here is derived from an EMBL/GenBank/DDBJ whole genome shotgun (WGS) entry which is preliminary data.</text>
</comment>
<accession>A0A0V7ZBL1</accession>
<dbReference type="FunFam" id="1.10.287.130:FF:000001">
    <property type="entry name" value="Two-component sensor histidine kinase"/>
    <property type="match status" value="1"/>
</dbReference>
<dbReference type="Pfam" id="PF00512">
    <property type="entry name" value="HisKA"/>
    <property type="match status" value="1"/>
</dbReference>
<dbReference type="SUPFAM" id="SSF47384">
    <property type="entry name" value="Homodimeric domain of signal transducing histidine kinase"/>
    <property type="match status" value="1"/>
</dbReference>
<keyword evidence="7" id="KW-0418">Kinase</keyword>
<dbReference type="PANTHER" id="PTHR45436">
    <property type="entry name" value="SENSOR HISTIDINE KINASE YKOH"/>
    <property type="match status" value="1"/>
</dbReference>
<dbReference type="InterPro" id="IPR005467">
    <property type="entry name" value="His_kinase_dom"/>
</dbReference>
<dbReference type="CDD" id="cd06225">
    <property type="entry name" value="HAMP"/>
    <property type="match status" value="1"/>
</dbReference>
<dbReference type="SMART" id="SM00304">
    <property type="entry name" value="HAMP"/>
    <property type="match status" value="1"/>
</dbReference>
<evidence type="ECO:0000256" key="11">
    <source>
        <dbReference type="ARBA" id="ARBA00055745"/>
    </source>
</evidence>
<keyword evidence="10 12" id="KW-0472">Membrane</keyword>
<evidence type="ECO:0000256" key="10">
    <source>
        <dbReference type="ARBA" id="ARBA00023136"/>
    </source>
</evidence>
<dbReference type="Gene3D" id="6.10.340.10">
    <property type="match status" value="1"/>
</dbReference>
<dbReference type="Pfam" id="PF00672">
    <property type="entry name" value="HAMP"/>
    <property type="match status" value="1"/>
</dbReference>
<comment type="subcellular location">
    <subcellularLocation>
        <location evidence="2">Membrane</location>
    </subcellularLocation>
</comment>
<feature type="domain" description="HAMP" evidence="14">
    <location>
        <begin position="252"/>
        <end position="304"/>
    </location>
</feature>
<evidence type="ECO:0000313" key="15">
    <source>
        <dbReference type="EMBL" id="KST61911.1"/>
    </source>
</evidence>
<reference evidence="15 16" key="1">
    <citation type="journal article" date="2015" name="Genome Announc.">
        <title>Draft Genome of the Euendolithic (true boring) Cyanobacterium Mastigocoleus testarum strain BC008.</title>
        <authorList>
            <person name="Guida B.S."/>
            <person name="Garcia-Pichel F."/>
        </authorList>
    </citation>
    <scope>NUCLEOTIDE SEQUENCE [LARGE SCALE GENOMIC DNA]</scope>
    <source>
        <strain evidence="15 16">BC008</strain>
    </source>
</reference>
<keyword evidence="16" id="KW-1185">Reference proteome</keyword>
<dbReference type="PROSITE" id="PS50109">
    <property type="entry name" value="HIS_KIN"/>
    <property type="match status" value="1"/>
</dbReference>
<evidence type="ECO:0000256" key="2">
    <source>
        <dbReference type="ARBA" id="ARBA00004370"/>
    </source>
</evidence>
<evidence type="ECO:0000259" key="14">
    <source>
        <dbReference type="PROSITE" id="PS50885"/>
    </source>
</evidence>
<gene>
    <name evidence="15" type="ORF">BC008_07650</name>
</gene>
<name>A0A0V7ZBL1_9CYAN</name>
<dbReference type="SMART" id="SM00388">
    <property type="entry name" value="HisKA"/>
    <property type="match status" value="1"/>
</dbReference>
<dbReference type="Gene3D" id="3.30.565.10">
    <property type="entry name" value="Histidine kinase-like ATPase, C-terminal domain"/>
    <property type="match status" value="1"/>
</dbReference>
<evidence type="ECO:0000256" key="3">
    <source>
        <dbReference type="ARBA" id="ARBA00012438"/>
    </source>
</evidence>
<dbReference type="InterPro" id="IPR050428">
    <property type="entry name" value="TCS_sensor_his_kinase"/>
</dbReference>
<proteinExistence type="predicted"/>
<dbReference type="CDD" id="cd00082">
    <property type="entry name" value="HisKA"/>
    <property type="match status" value="1"/>
</dbReference>
<dbReference type="RefSeq" id="WP_036265043.1">
    <property type="nucleotide sequence ID" value="NZ_LMTZ01000168.1"/>
</dbReference>
<evidence type="ECO:0000256" key="12">
    <source>
        <dbReference type="SAM" id="Phobius"/>
    </source>
</evidence>
<dbReference type="InterPro" id="IPR003594">
    <property type="entry name" value="HATPase_dom"/>
</dbReference>
<keyword evidence="4" id="KW-0597">Phosphoprotein</keyword>
<dbReference type="FunFam" id="3.30.565.10:FF:000006">
    <property type="entry name" value="Sensor histidine kinase WalK"/>
    <property type="match status" value="1"/>
</dbReference>
<evidence type="ECO:0000256" key="9">
    <source>
        <dbReference type="ARBA" id="ARBA00023012"/>
    </source>
</evidence>
<evidence type="ECO:0000256" key="4">
    <source>
        <dbReference type="ARBA" id="ARBA00022553"/>
    </source>
</evidence>
<keyword evidence="6 12" id="KW-0812">Transmembrane</keyword>
<evidence type="ECO:0000256" key="6">
    <source>
        <dbReference type="ARBA" id="ARBA00022692"/>
    </source>
</evidence>
<evidence type="ECO:0000259" key="13">
    <source>
        <dbReference type="PROSITE" id="PS50109"/>
    </source>
</evidence>
<sequence>MDSTNSNKFSSPIENLKIKSQILNPRRGFFWAARTRILFWYVLIVGFIFVASIPAFRLLLYQRVDTRVRRELKEKMYIFNKLVDNDTSSEDIDISGGIEGIPLWLKYGDEELKRRLKPPSSIAQLEDFFNAFMAKQLPEDDTYLLTFVDGRFFKSSPRGRPEIFDRDTKLMQDWAKLTKPTKGEMQATDGETGGIIYIGYPVKFQGKTLGALVVAHTIDGERSEIIEAVNVVIQVSCIILIIALVLAWVVSGWVLSPLRLLAVTARSIGESDLNQRIQVEGKGEIAELATTFNEMMDRLQAAFSTQRNFINDAGHELRTPITIIRGHLELMGDDPEEKEETVALVLDELDRMSRFVEDLILLAKAERPDFLLLETVDVKQLTEELFIKAKGLADRNWCLDGTATCHVVIDRQRLTQAVMNMAGNATHYTSHNNTIAIGSALVKDKVHFWVRDTGEGIAYEDQKRIFERFARAANSRRRSEGAGLGLSIVKAIVEAHDGEVTLTSKPKKGSTFTIILPLQPLNTEEKPQEIKV</sequence>
<dbReference type="InterPro" id="IPR003660">
    <property type="entry name" value="HAMP_dom"/>
</dbReference>
<evidence type="ECO:0000313" key="16">
    <source>
        <dbReference type="Proteomes" id="UP000053372"/>
    </source>
</evidence>
<evidence type="ECO:0000256" key="1">
    <source>
        <dbReference type="ARBA" id="ARBA00000085"/>
    </source>
</evidence>
<feature type="transmembrane region" description="Helical" evidence="12">
    <location>
        <begin position="38"/>
        <end position="60"/>
    </location>
</feature>
<dbReference type="PANTHER" id="PTHR45436:SF5">
    <property type="entry name" value="SENSOR HISTIDINE KINASE TRCS"/>
    <property type="match status" value="1"/>
</dbReference>
<dbReference type="InterPro" id="IPR036097">
    <property type="entry name" value="HisK_dim/P_sf"/>
</dbReference>
<comment type="function">
    <text evidence="11">Photoreceptor which exists in two forms that are reversibly interconvertible by light: the R form that absorbs maximally in the red region of the spectrum and the FR form that absorbs maximally in the far-red region.</text>
</comment>
<evidence type="ECO:0000256" key="5">
    <source>
        <dbReference type="ARBA" id="ARBA00022679"/>
    </source>
</evidence>
<dbReference type="InterPro" id="IPR004358">
    <property type="entry name" value="Sig_transdc_His_kin-like_C"/>
</dbReference>
<dbReference type="GO" id="GO:0005886">
    <property type="term" value="C:plasma membrane"/>
    <property type="evidence" value="ECO:0007669"/>
    <property type="project" value="TreeGrafter"/>
</dbReference>
<keyword evidence="9" id="KW-0902">Two-component regulatory system</keyword>
<feature type="transmembrane region" description="Helical" evidence="12">
    <location>
        <begin position="231"/>
        <end position="255"/>
    </location>
</feature>
<evidence type="ECO:0000256" key="8">
    <source>
        <dbReference type="ARBA" id="ARBA00022989"/>
    </source>
</evidence>
<dbReference type="Gene3D" id="1.10.287.130">
    <property type="match status" value="1"/>
</dbReference>
<dbReference type="PRINTS" id="PR00344">
    <property type="entry name" value="BCTRLSENSOR"/>
</dbReference>
<dbReference type="SMART" id="SM00387">
    <property type="entry name" value="HATPase_c"/>
    <property type="match status" value="1"/>
</dbReference>
<dbReference type="SUPFAM" id="SSF55874">
    <property type="entry name" value="ATPase domain of HSP90 chaperone/DNA topoisomerase II/histidine kinase"/>
    <property type="match status" value="1"/>
</dbReference>
<protein>
    <recommendedName>
        <fullName evidence="3">histidine kinase</fullName>
        <ecNumber evidence="3">2.7.13.3</ecNumber>
    </recommendedName>
</protein>
<dbReference type="Proteomes" id="UP000053372">
    <property type="component" value="Unassembled WGS sequence"/>
</dbReference>
<comment type="catalytic activity">
    <reaction evidence="1">
        <text>ATP + protein L-histidine = ADP + protein N-phospho-L-histidine.</text>
        <dbReference type="EC" id="2.7.13.3"/>
    </reaction>
</comment>
<evidence type="ECO:0000256" key="7">
    <source>
        <dbReference type="ARBA" id="ARBA00022777"/>
    </source>
</evidence>
<dbReference type="InterPro" id="IPR036890">
    <property type="entry name" value="HATPase_C_sf"/>
</dbReference>
<feature type="domain" description="Histidine kinase" evidence="13">
    <location>
        <begin position="312"/>
        <end position="520"/>
    </location>
</feature>